<sequence length="224" mass="24825">MHTHPEPKLLWTWTATALITAADREWLIPPGHGLWVPGGIEHSGTLLRPGEGTMITVDPDRCPITWSRPTGVSGGTLLRELITFLHSVDPEPDQRKHAEALMFGLLTPLPPHDIHVTMPTDPRVRVIAEQLVADPADPRELTAWADFTHTGLRTLSRLFQTETGLSFTHWRTQVRIRASVQLLVAGTSVDAVARQVGYRRTSAFIVAFRRVTGQTPGTYLRGQG</sequence>
<keyword evidence="1" id="KW-0805">Transcription regulation</keyword>
<keyword evidence="6" id="KW-1185">Reference proteome</keyword>
<evidence type="ECO:0000313" key="5">
    <source>
        <dbReference type="EMBL" id="MBT0770304.1"/>
    </source>
</evidence>
<protein>
    <submittedName>
        <fullName evidence="5">Helix-turn-helix domain-containing protein</fullName>
    </submittedName>
</protein>
<dbReference type="Proteomes" id="UP001197247">
    <property type="component" value="Unassembled WGS sequence"/>
</dbReference>
<dbReference type="EMBL" id="JAHBAY010000005">
    <property type="protein sequence ID" value="MBT0770304.1"/>
    <property type="molecule type" value="Genomic_DNA"/>
</dbReference>
<dbReference type="PROSITE" id="PS00041">
    <property type="entry name" value="HTH_ARAC_FAMILY_1"/>
    <property type="match status" value="1"/>
</dbReference>
<evidence type="ECO:0000256" key="1">
    <source>
        <dbReference type="ARBA" id="ARBA00023015"/>
    </source>
</evidence>
<dbReference type="Gene3D" id="1.10.10.60">
    <property type="entry name" value="Homeodomain-like"/>
    <property type="match status" value="1"/>
</dbReference>
<keyword evidence="3" id="KW-0804">Transcription</keyword>
<name>A0ABS5TL37_9ACTN</name>
<dbReference type="Pfam" id="PF12833">
    <property type="entry name" value="HTH_18"/>
    <property type="match status" value="1"/>
</dbReference>
<organism evidence="5 6">
    <name type="scientific">Kineosporia corallincola</name>
    <dbReference type="NCBI Taxonomy" id="2835133"/>
    <lineage>
        <taxon>Bacteria</taxon>
        <taxon>Bacillati</taxon>
        <taxon>Actinomycetota</taxon>
        <taxon>Actinomycetes</taxon>
        <taxon>Kineosporiales</taxon>
        <taxon>Kineosporiaceae</taxon>
        <taxon>Kineosporia</taxon>
    </lineage>
</organism>
<dbReference type="SMART" id="SM00342">
    <property type="entry name" value="HTH_ARAC"/>
    <property type="match status" value="1"/>
</dbReference>
<dbReference type="InterPro" id="IPR018062">
    <property type="entry name" value="HTH_AraC-typ_CS"/>
</dbReference>
<dbReference type="PANTHER" id="PTHR11019">
    <property type="entry name" value="HTH-TYPE TRANSCRIPTIONAL REGULATOR NIMR"/>
    <property type="match status" value="1"/>
</dbReference>
<evidence type="ECO:0000256" key="3">
    <source>
        <dbReference type="ARBA" id="ARBA00023163"/>
    </source>
</evidence>
<dbReference type="InterPro" id="IPR009057">
    <property type="entry name" value="Homeodomain-like_sf"/>
</dbReference>
<accession>A0ABS5TL37</accession>
<evidence type="ECO:0000256" key="2">
    <source>
        <dbReference type="ARBA" id="ARBA00023125"/>
    </source>
</evidence>
<feature type="domain" description="HTH araC/xylS-type" evidence="4">
    <location>
        <begin position="125"/>
        <end position="222"/>
    </location>
</feature>
<keyword evidence="2" id="KW-0238">DNA-binding</keyword>
<evidence type="ECO:0000313" key="6">
    <source>
        <dbReference type="Proteomes" id="UP001197247"/>
    </source>
</evidence>
<dbReference type="InterPro" id="IPR018060">
    <property type="entry name" value="HTH_AraC"/>
</dbReference>
<dbReference type="PANTHER" id="PTHR11019:SF199">
    <property type="entry name" value="HTH-TYPE TRANSCRIPTIONAL REGULATOR NIMR"/>
    <property type="match status" value="1"/>
</dbReference>
<evidence type="ECO:0000259" key="4">
    <source>
        <dbReference type="PROSITE" id="PS01124"/>
    </source>
</evidence>
<reference evidence="5 6" key="1">
    <citation type="submission" date="2021-05" db="EMBL/GenBank/DDBJ databases">
        <title>Kineosporia and Streptomyces sp. nov. two new marine actinobacteria isolated from Coral.</title>
        <authorList>
            <person name="Buangrab K."/>
            <person name="Sutthacheep M."/>
            <person name="Yeemin T."/>
            <person name="Harunari E."/>
            <person name="Igarashi Y."/>
            <person name="Kanchanasin P."/>
            <person name="Tanasupawat S."/>
            <person name="Phongsopitanun W."/>
        </authorList>
    </citation>
    <scope>NUCLEOTIDE SEQUENCE [LARGE SCALE GENOMIC DNA]</scope>
    <source>
        <strain evidence="5 6">J2-2</strain>
    </source>
</reference>
<comment type="caution">
    <text evidence="5">The sequence shown here is derived from an EMBL/GenBank/DDBJ whole genome shotgun (WGS) entry which is preliminary data.</text>
</comment>
<dbReference type="SUPFAM" id="SSF46689">
    <property type="entry name" value="Homeodomain-like"/>
    <property type="match status" value="2"/>
</dbReference>
<dbReference type="PROSITE" id="PS01124">
    <property type="entry name" value="HTH_ARAC_FAMILY_2"/>
    <property type="match status" value="1"/>
</dbReference>
<gene>
    <name evidence="5" type="ORF">KIH74_15285</name>
</gene>
<proteinExistence type="predicted"/>